<gene>
    <name evidence="5" type="ORF">L6654_04485</name>
</gene>
<protein>
    <submittedName>
        <fullName evidence="5">GntR family transcriptional regulator</fullName>
    </submittedName>
</protein>
<comment type="caution">
    <text evidence="5">The sequence shown here is derived from an EMBL/GenBank/DDBJ whole genome shotgun (WGS) entry which is preliminary data.</text>
</comment>
<dbReference type="GO" id="GO:0003677">
    <property type="term" value="F:DNA binding"/>
    <property type="evidence" value="ECO:0007669"/>
    <property type="project" value="UniProtKB-KW"/>
</dbReference>
<organism evidence="5 6">
    <name type="scientific">Bradyrhizobium zhengyangense</name>
    <dbReference type="NCBI Taxonomy" id="2911009"/>
    <lineage>
        <taxon>Bacteria</taxon>
        <taxon>Pseudomonadati</taxon>
        <taxon>Pseudomonadota</taxon>
        <taxon>Alphaproteobacteria</taxon>
        <taxon>Hyphomicrobiales</taxon>
        <taxon>Nitrobacteraceae</taxon>
        <taxon>Bradyrhizobium</taxon>
    </lineage>
</organism>
<dbReference type="InterPro" id="IPR000524">
    <property type="entry name" value="Tscrpt_reg_HTH_GntR"/>
</dbReference>
<dbReference type="PANTHER" id="PTHR38445">
    <property type="entry name" value="HTH-TYPE TRANSCRIPTIONAL REPRESSOR YTRA"/>
    <property type="match status" value="1"/>
</dbReference>
<accession>A0A9X1U6G7</accession>
<dbReference type="EMBL" id="JAKLTY010000002">
    <property type="protein sequence ID" value="MCG2625876.1"/>
    <property type="molecule type" value="Genomic_DNA"/>
</dbReference>
<keyword evidence="2" id="KW-0238">DNA-binding</keyword>
<dbReference type="PANTHER" id="PTHR38445:SF7">
    <property type="entry name" value="GNTR-FAMILY TRANSCRIPTIONAL REGULATOR"/>
    <property type="match status" value="1"/>
</dbReference>
<dbReference type="PROSITE" id="PS50949">
    <property type="entry name" value="HTH_GNTR"/>
    <property type="match status" value="1"/>
</dbReference>
<sequence length="129" mass="13980">MHTLLESLRLDNSGVPIYIQLRDQILRNLGAGVLARGDQMPTMREVAVALKIDLNTVRHAYDELERMGAITLVRGRGSFVAEPPPATSVREQAKQIDGLAKQTLATAAAAGIDPVALADRIKALARQKE</sequence>
<dbReference type="Gene3D" id="1.10.10.10">
    <property type="entry name" value="Winged helix-like DNA-binding domain superfamily/Winged helix DNA-binding domain"/>
    <property type="match status" value="1"/>
</dbReference>
<keyword evidence="1" id="KW-0805">Transcription regulation</keyword>
<dbReference type="CDD" id="cd07377">
    <property type="entry name" value="WHTH_GntR"/>
    <property type="match status" value="1"/>
</dbReference>
<dbReference type="Pfam" id="PF00392">
    <property type="entry name" value="GntR"/>
    <property type="match status" value="1"/>
</dbReference>
<dbReference type="GO" id="GO:0003700">
    <property type="term" value="F:DNA-binding transcription factor activity"/>
    <property type="evidence" value="ECO:0007669"/>
    <property type="project" value="InterPro"/>
</dbReference>
<keyword evidence="3" id="KW-0804">Transcription</keyword>
<reference evidence="5" key="1">
    <citation type="submission" date="2022-01" db="EMBL/GenBank/DDBJ databases">
        <title>Genome sequnece data of strain Bradyrhizobium sp. nov.</title>
        <authorList>
            <person name="Zhang J."/>
        </authorList>
    </citation>
    <scope>NUCLEOTIDE SEQUENCE</scope>
    <source>
        <strain evidence="5">WYCCWR 13023</strain>
    </source>
</reference>
<feature type="domain" description="HTH gntR-type" evidence="4">
    <location>
        <begin position="15"/>
        <end position="83"/>
    </location>
</feature>
<name>A0A9X1U6G7_9BRAD</name>
<evidence type="ECO:0000256" key="2">
    <source>
        <dbReference type="ARBA" id="ARBA00023125"/>
    </source>
</evidence>
<evidence type="ECO:0000256" key="3">
    <source>
        <dbReference type="ARBA" id="ARBA00023163"/>
    </source>
</evidence>
<evidence type="ECO:0000256" key="1">
    <source>
        <dbReference type="ARBA" id="ARBA00023015"/>
    </source>
</evidence>
<evidence type="ECO:0000313" key="5">
    <source>
        <dbReference type="EMBL" id="MCG2625876.1"/>
    </source>
</evidence>
<dbReference type="AlphaFoldDB" id="A0A9X1U6G7"/>
<dbReference type="SUPFAM" id="SSF46785">
    <property type="entry name" value="Winged helix' DNA-binding domain"/>
    <property type="match status" value="1"/>
</dbReference>
<proteinExistence type="predicted"/>
<dbReference type="InterPro" id="IPR036388">
    <property type="entry name" value="WH-like_DNA-bd_sf"/>
</dbReference>
<dbReference type="RefSeq" id="WP_237859245.1">
    <property type="nucleotide sequence ID" value="NZ_JAKLTY010000002.1"/>
</dbReference>
<dbReference type="InterPro" id="IPR036390">
    <property type="entry name" value="WH_DNA-bd_sf"/>
</dbReference>
<dbReference type="SMART" id="SM00345">
    <property type="entry name" value="HTH_GNTR"/>
    <property type="match status" value="1"/>
</dbReference>
<dbReference type="Proteomes" id="UP001139054">
    <property type="component" value="Unassembled WGS sequence"/>
</dbReference>
<evidence type="ECO:0000313" key="6">
    <source>
        <dbReference type="Proteomes" id="UP001139054"/>
    </source>
</evidence>
<evidence type="ECO:0000259" key="4">
    <source>
        <dbReference type="PROSITE" id="PS50949"/>
    </source>
</evidence>